<name>A0A834EPD1_9CHIR</name>
<proteinExistence type="predicted"/>
<sequence length="107" mass="11333">MKRQQKRKHLEDEESQETGEKGGGIPRSQEDAPQLGLTKVAKGCGTGAEEVSSASEYFSCVSSPSKLIHGGTGVGRRHIDPSTSLRGNPGQSEEPGENGRAVRGAWT</sequence>
<evidence type="ECO:0000313" key="2">
    <source>
        <dbReference type="EMBL" id="KAF6124221.1"/>
    </source>
</evidence>
<gene>
    <name evidence="2" type="ORF">HJG60_004794</name>
</gene>
<dbReference type="EMBL" id="JABVXQ010000002">
    <property type="protein sequence ID" value="KAF6124221.1"/>
    <property type="molecule type" value="Genomic_DNA"/>
</dbReference>
<evidence type="ECO:0000256" key="1">
    <source>
        <dbReference type="SAM" id="MobiDB-lite"/>
    </source>
</evidence>
<dbReference type="Proteomes" id="UP000664940">
    <property type="component" value="Unassembled WGS sequence"/>
</dbReference>
<evidence type="ECO:0000313" key="3">
    <source>
        <dbReference type="Proteomes" id="UP000664940"/>
    </source>
</evidence>
<protein>
    <submittedName>
        <fullName evidence="2">Family with sequence similarity 170 member A</fullName>
    </submittedName>
</protein>
<organism evidence="2 3">
    <name type="scientific">Phyllostomus discolor</name>
    <name type="common">pale spear-nosed bat</name>
    <dbReference type="NCBI Taxonomy" id="89673"/>
    <lineage>
        <taxon>Eukaryota</taxon>
        <taxon>Metazoa</taxon>
        <taxon>Chordata</taxon>
        <taxon>Craniata</taxon>
        <taxon>Vertebrata</taxon>
        <taxon>Euteleostomi</taxon>
        <taxon>Mammalia</taxon>
        <taxon>Eutheria</taxon>
        <taxon>Laurasiatheria</taxon>
        <taxon>Chiroptera</taxon>
        <taxon>Yangochiroptera</taxon>
        <taxon>Phyllostomidae</taxon>
        <taxon>Phyllostominae</taxon>
        <taxon>Phyllostomus</taxon>
    </lineage>
</organism>
<comment type="caution">
    <text evidence="2">The sequence shown here is derived from an EMBL/GenBank/DDBJ whole genome shotgun (WGS) entry which is preliminary data.</text>
</comment>
<reference evidence="2 3" key="1">
    <citation type="journal article" date="2020" name="Nature">
        <title>Six reference-quality genomes reveal evolution of bat adaptations.</title>
        <authorList>
            <person name="Jebb D."/>
            <person name="Huang Z."/>
            <person name="Pippel M."/>
            <person name="Hughes G.M."/>
            <person name="Lavrichenko K."/>
            <person name="Devanna P."/>
            <person name="Winkler S."/>
            <person name="Jermiin L.S."/>
            <person name="Skirmuntt E.C."/>
            <person name="Katzourakis A."/>
            <person name="Burkitt-Gray L."/>
            <person name="Ray D.A."/>
            <person name="Sullivan K.A.M."/>
            <person name="Roscito J.G."/>
            <person name="Kirilenko B.M."/>
            <person name="Davalos L.M."/>
            <person name="Corthals A.P."/>
            <person name="Power M.L."/>
            <person name="Jones G."/>
            <person name="Ransome R.D."/>
            <person name="Dechmann D.K.N."/>
            <person name="Locatelli A.G."/>
            <person name="Puechmaille S.J."/>
            <person name="Fedrigo O."/>
            <person name="Jarvis E.D."/>
            <person name="Hiller M."/>
            <person name="Vernes S.C."/>
            <person name="Myers E.W."/>
            <person name="Teeling E.C."/>
        </authorList>
    </citation>
    <scope>NUCLEOTIDE SEQUENCE [LARGE SCALE GENOMIC DNA]</scope>
    <source>
        <strain evidence="2">Bat1K_MPI-CBG_1</strain>
    </source>
</reference>
<feature type="region of interest" description="Disordered" evidence="1">
    <location>
        <begin position="1"/>
        <end position="38"/>
    </location>
</feature>
<feature type="region of interest" description="Disordered" evidence="1">
    <location>
        <begin position="63"/>
        <end position="107"/>
    </location>
</feature>
<dbReference type="AlphaFoldDB" id="A0A834EPD1"/>
<feature type="compositionally biased region" description="Polar residues" evidence="1">
    <location>
        <begin position="81"/>
        <end position="91"/>
    </location>
</feature>
<accession>A0A834EPD1</accession>